<dbReference type="PRINTS" id="PR00368">
    <property type="entry name" value="FADPNR"/>
</dbReference>
<dbReference type="STRING" id="1547922.ISF6_4198"/>
<dbReference type="InterPro" id="IPR036188">
    <property type="entry name" value="FAD/NAD-bd_sf"/>
</dbReference>
<evidence type="ECO:0000256" key="2">
    <source>
        <dbReference type="ARBA" id="ARBA00023002"/>
    </source>
</evidence>
<dbReference type="EMBL" id="BBYR01000065">
    <property type="protein sequence ID" value="GAP38004.1"/>
    <property type="molecule type" value="Genomic_DNA"/>
</dbReference>
<dbReference type="InterPro" id="IPR050097">
    <property type="entry name" value="Ferredoxin-NADP_redctase_2"/>
</dbReference>
<dbReference type="Gene3D" id="3.50.50.60">
    <property type="entry name" value="FAD/NAD(P)-binding domain"/>
    <property type="match status" value="2"/>
</dbReference>
<dbReference type="SUPFAM" id="SSF51905">
    <property type="entry name" value="FAD/NAD(P)-binding domain"/>
    <property type="match status" value="1"/>
</dbReference>
<protein>
    <submittedName>
        <fullName evidence="4">Thioredoxin reductase</fullName>
        <ecNumber evidence="4">1.8.1.9</ecNumber>
    </submittedName>
</protein>
<evidence type="ECO:0000259" key="3">
    <source>
        <dbReference type="Pfam" id="PF07992"/>
    </source>
</evidence>
<dbReference type="PANTHER" id="PTHR48105">
    <property type="entry name" value="THIOREDOXIN REDUCTASE 1-RELATED-RELATED"/>
    <property type="match status" value="1"/>
</dbReference>
<reference evidence="5" key="1">
    <citation type="submission" date="2015-07" db="EMBL/GenBank/DDBJ databases">
        <title>Discovery of a poly(ethylene terephthalate assimilation.</title>
        <authorList>
            <person name="Yoshida S."/>
            <person name="Hiraga K."/>
            <person name="Takehana T."/>
            <person name="Taniguchi I."/>
            <person name="Yamaji H."/>
            <person name="Maeda Y."/>
            <person name="Toyohara K."/>
            <person name="Miyamoto K."/>
            <person name="Kimura Y."/>
            <person name="Oda K."/>
        </authorList>
    </citation>
    <scope>NUCLEOTIDE SEQUENCE [LARGE SCALE GENOMIC DNA]</scope>
    <source>
        <strain evidence="5">NBRC 110686 / TISTR 2288 / 201-F6</strain>
    </source>
</reference>
<dbReference type="PRINTS" id="PR00469">
    <property type="entry name" value="PNDRDTASEII"/>
</dbReference>
<evidence type="ECO:0000313" key="5">
    <source>
        <dbReference type="Proteomes" id="UP000037660"/>
    </source>
</evidence>
<gene>
    <name evidence="4" type="ORF">ISF6_4198</name>
</gene>
<sequence length="299" mass="31156">MFLATEFAVVGGSYAGLSAALQLARARRQVLVIDAGQRRNRFVDDAGAAAHGFLGQDGRAPAAIAADARAQLLRYAGVRWIDGHADDAGLGRDGGLHLRVDGQPVRAARLILATGVRDVLPEVPGLAERWGRSVFHCPYCHGHEAGERIGIVAASALAVHQALMLPDWAPTTLFLNGVEPPDPQQAAALARRGARIEPVPIQRIDGVADVLLADGRRLPMTGLFTQPRVLPASPLAEQLGCAMAQGPMGPYVEVREGQATGVPNVFACGDAARPAGNIALAVADGAMAGFGAHRAAMGF</sequence>
<organism evidence="4 5">
    <name type="scientific">Piscinibacter sakaiensis</name>
    <name type="common">Ideonella sakaiensis</name>
    <dbReference type="NCBI Taxonomy" id="1547922"/>
    <lineage>
        <taxon>Bacteria</taxon>
        <taxon>Pseudomonadati</taxon>
        <taxon>Pseudomonadota</taxon>
        <taxon>Betaproteobacteria</taxon>
        <taxon>Burkholderiales</taxon>
        <taxon>Sphaerotilaceae</taxon>
        <taxon>Piscinibacter</taxon>
    </lineage>
</organism>
<dbReference type="InterPro" id="IPR023753">
    <property type="entry name" value="FAD/NAD-binding_dom"/>
</dbReference>
<dbReference type="EC" id="1.8.1.9" evidence="4"/>
<reference evidence="4 5" key="2">
    <citation type="journal article" date="2016" name="Science">
        <title>A bacterium that degrades and assimilates poly(ethylene terephthalate).</title>
        <authorList>
            <person name="Yoshida S."/>
            <person name="Hiraga K."/>
            <person name="Takehana T."/>
            <person name="Taniguchi I."/>
            <person name="Yamaji H."/>
            <person name="Maeda Y."/>
            <person name="Toyohara K."/>
            <person name="Miyamoto K."/>
            <person name="Kimura Y."/>
            <person name="Oda K."/>
        </authorList>
    </citation>
    <scope>NUCLEOTIDE SEQUENCE [LARGE SCALE GENOMIC DNA]</scope>
    <source>
        <strain evidence="5">NBRC 110686 / TISTR 2288 / 201-F6</strain>
    </source>
</reference>
<evidence type="ECO:0000256" key="1">
    <source>
        <dbReference type="ARBA" id="ARBA00022630"/>
    </source>
</evidence>
<comment type="caution">
    <text evidence="4">The sequence shown here is derived from an EMBL/GenBank/DDBJ whole genome shotgun (WGS) entry which is preliminary data.</text>
</comment>
<accession>A0A0K8P631</accession>
<dbReference type="Pfam" id="PF07992">
    <property type="entry name" value="Pyr_redox_2"/>
    <property type="match status" value="1"/>
</dbReference>
<dbReference type="OrthoDB" id="9786503at2"/>
<dbReference type="Proteomes" id="UP000037660">
    <property type="component" value="Unassembled WGS sequence"/>
</dbReference>
<evidence type="ECO:0000313" key="4">
    <source>
        <dbReference type="EMBL" id="GAP38004.1"/>
    </source>
</evidence>
<keyword evidence="2 4" id="KW-0560">Oxidoreductase</keyword>
<name>A0A0K8P631_PISS1</name>
<proteinExistence type="predicted"/>
<feature type="domain" description="FAD/NAD(P)-binding" evidence="3">
    <location>
        <begin position="7"/>
        <end position="281"/>
    </location>
</feature>
<dbReference type="RefSeq" id="WP_054021902.1">
    <property type="nucleotide sequence ID" value="NZ_BBYR01000065.1"/>
</dbReference>
<keyword evidence="5" id="KW-1185">Reference proteome</keyword>
<keyword evidence="1" id="KW-0285">Flavoprotein</keyword>
<dbReference type="GO" id="GO:0004791">
    <property type="term" value="F:thioredoxin-disulfide reductase (NADPH) activity"/>
    <property type="evidence" value="ECO:0007669"/>
    <property type="project" value="UniProtKB-EC"/>
</dbReference>
<dbReference type="AlphaFoldDB" id="A0A0K8P631"/>